<organism evidence="1 2">
    <name type="scientific">Burkholderia pseudomultivorans</name>
    <dbReference type="NCBI Taxonomy" id="1207504"/>
    <lineage>
        <taxon>Bacteria</taxon>
        <taxon>Pseudomonadati</taxon>
        <taxon>Pseudomonadota</taxon>
        <taxon>Betaproteobacteria</taxon>
        <taxon>Burkholderiales</taxon>
        <taxon>Burkholderiaceae</taxon>
        <taxon>Burkholderia</taxon>
        <taxon>Burkholderia cepacia complex</taxon>
    </lineage>
</organism>
<protein>
    <submittedName>
        <fullName evidence="1">Uncharacterized protein</fullName>
    </submittedName>
</protein>
<evidence type="ECO:0000313" key="2">
    <source>
        <dbReference type="Proteomes" id="UP000494162"/>
    </source>
</evidence>
<reference evidence="1 2" key="1">
    <citation type="submission" date="2019-09" db="EMBL/GenBank/DDBJ databases">
        <authorList>
            <person name="Depoorter E."/>
        </authorList>
    </citation>
    <scope>NUCLEOTIDE SEQUENCE [LARGE SCALE GENOMIC DNA]</scope>
    <source>
        <strain evidence="1">LMG 26883</strain>
    </source>
</reference>
<proteinExistence type="predicted"/>
<dbReference type="RefSeq" id="WP_174903494.1">
    <property type="nucleotide sequence ID" value="NZ_CABVPP010000042.1"/>
</dbReference>
<evidence type="ECO:0000313" key="1">
    <source>
        <dbReference type="EMBL" id="VWB96693.1"/>
    </source>
</evidence>
<name>A0A6P2NQC1_9BURK</name>
<dbReference type="EMBL" id="CABVPP010000042">
    <property type="protein sequence ID" value="VWB96693.1"/>
    <property type="molecule type" value="Genomic_DNA"/>
</dbReference>
<accession>A0A6P2NQC1</accession>
<dbReference type="Proteomes" id="UP000494162">
    <property type="component" value="Unassembled WGS sequence"/>
</dbReference>
<dbReference type="GeneID" id="93171721"/>
<gene>
    <name evidence="1" type="ORF">BPS26883_04677</name>
</gene>
<dbReference type="AlphaFoldDB" id="A0A6P2NQC1"/>
<sequence length="77" mass="8865">MAKPSLTRVQYIEMVNERMREHPQYTREMHVHFYPKGIEAEHASGIYIEGPPEARGVLADTDAKIFAEYDFEGLPAK</sequence>